<keyword evidence="6" id="KW-0694">RNA-binding</keyword>
<organism evidence="8 9">
    <name type="scientific">Adlercreutzia faecimuris</name>
    <dbReference type="NCBI Taxonomy" id="2897341"/>
    <lineage>
        <taxon>Bacteria</taxon>
        <taxon>Bacillati</taxon>
        <taxon>Actinomycetota</taxon>
        <taxon>Coriobacteriia</taxon>
        <taxon>Eggerthellales</taxon>
        <taxon>Eggerthellaceae</taxon>
        <taxon>Adlercreutzia</taxon>
    </lineage>
</organism>
<evidence type="ECO:0000313" key="8">
    <source>
        <dbReference type="EMBL" id="MCI2242461.1"/>
    </source>
</evidence>
<comment type="caution">
    <text evidence="8">The sequence shown here is derived from an EMBL/GenBank/DDBJ whole genome shotgun (WGS) entry which is preliminary data.</text>
</comment>
<evidence type="ECO:0000256" key="6">
    <source>
        <dbReference type="ARBA" id="ARBA00022884"/>
    </source>
</evidence>
<protein>
    <submittedName>
        <fullName evidence="8">Type II toxin-antitoxin system HicA family toxin</fullName>
    </submittedName>
</protein>
<evidence type="ECO:0000256" key="5">
    <source>
        <dbReference type="ARBA" id="ARBA00022801"/>
    </source>
</evidence>
<evidence type="ECO:0000313" key="9">
    <source>
        <dbReference type="Proteomes" id="UP001430755"/>
    </source>
</evidence>
<keyword evidence="2" id="KW-1277">Toxin-antitoxin system</keyword>
<evidence type="ECO:0000256" key="2">
    <source>
        <dbReference type="ARBA" id="ARBA00022649"/>
    </source>
</evidence>
<proteinExistence type="inferred from homology"/>
<dbReference type="EMBL" id="JAJMLW010000003">
    <property type="protein sequence ID" value="MCI2242461.1"/>
    <property type="molecule type" value="Genomic_DNA"/>
</dbReference>
<dbReference type="Gene3D" id="3.30.920.30">
    <property type="entry name" value="Hypothetical protein"/>
    <property type="match status" value="1"/>
</dbReference>
<keyword evidence="3" id="KW-0540">Nuclease</keyword>
<dbReference type="RefSeq" id="WP_242165752.1">
    <property type="nucleotide sequence ID" value="NZ_JAJMLW010000003.1"/>
</dbReference>
<gene>
    <name evidence="8" type="ORF">LPT13_08865</name>
</gene>
<dbReference type="Proteomes" id="UP001430755">
    <property type="component" value="Unassembled WGS sequence"/>
</dbReference>
<evidence type="ECO:0000256" key="7">
    <source>
        <dbReference type="ARBA" id="ARBA00023016"/>
    </source>
</evidence>
<dbReference type="SUPFAM" id="SSF54786">
    <property type="entry name" value="YcfA/nrd intein domain"/>
    <property type="match status" value="1"/>
</dbReference>
<accession>A0ABS9WJL1</accession>
<keyword evidence="9" id="KW-1185">Reference proteome</keyword>
<dbReference type="InterPro" id="IPR012933">
    <property type="entry name" value="HicA_mRNA_interferase"/>
</dbReference>
<evidence type="ECO:0000256" key="4">
    <source>
        <dbReference type="ARBA" id="ARBA00022759"/>
    </source>
</evidence>
<comment type="similarity">
    <text evidence="1">Belongs to the HicA mRNA interferase family.</text>
</comment>
<evidence type="ECO:0000256" key="3">
    <source>
        <dbReference type="ARBA" id="ARBA00022722"/>
    </source>
</evidence>
<reference evidence="8" key="1">
    <citation type="submission" date="2021-11" db="EMBL/GenBank/DDBJ databases">
        <title>A Novel Adlercreutzia Species, isolated from a Allomyrina dichotoma larva feces.</title>
        <authorList>
            <person name="Suh M.K."/>
        </authorList>
    </citation>
    <scope>NUCLEOTIDE SEQUENCE</scope>
    <source>
        <strain evidence="8">JBNU-10</strain>
    </source>
</reference>
<sequence length="58" mass="6865">MVKRRDVVRFFKNEGFVVMRGTNHDKLVHPDGRWTTLGRHAEIDNLLFEIMKRQAGLK</sequence>
<dbReference type="InterPro" id="IPR038570">
    <property type="entry name" value="HicA_sf"/>
</dbReference>
<evidence type="ECO:0000256" key="1">
    <source>
        <dbReference type="ARBA" id="ARBA00006620"/>
    </source>
</evidence>
<keyword evidence="7" id="KW-0346">Stress response</keyword>
<keyword evidence="5" id="KW-0378">Hydrolase</keyword>
<keyword evidence="4" id="KW-0255">Endonuclease</keyword>
<name>A0ABS9WJL1_9ACTN</name>
<dbReference type="Pfam" id="PF07927">
    <property type="entry name" value="HicA_toxin"/>
    <property type="match status" value="1"/>
</dbReference>